<dbReference type="Gene3D" id="3.30.590.20">
    <property type="match status" value="1"/>
</dbReference>
<reference evidence="7 8" key="1">
    <citation type="submission" date="2019-06" db="EMBL/GenBank/DDBJ databases">
        <title>Sequencing the genomes of 1000 actinobacteria strains.</title>
        <authorList>
            <person name="Klenk H.-P."/>
        </authorList>
    </citation>
    <scope>NUCLEOTIDE SEQUENCE [LARGE SCALE GENOMIC DNA]</scope>
    <source>
        <strain evidence="7 8">DSM 43186</strain>
    </source>
</reference>
<evidence type="ECO:0000256" key="3">
    <source>
        <dbReference type="ARBA" id="ARBA00022840"/>
    </source>
</evidence>
<dbReference type="PANTHER" id="PTHR34378">
    <property type="entry name" value="GLUTAMATE--CYSTEINE LIGASE, CHLOROPLASTIC"/>
    <property type="match status" value="1"/>
</dbReference>
<accession>A0A543IYK0</accession>
<dbReference type="InterPro" id="IPR006336">
    <property type="entry name" value="GCS2"/>
</dbReference>
<dbReference type="SUPFAM" id="SSF55931">
    <property type="entry name" value="Glutamine synthetase/guanido kinase"/>
    <property type="match status" value="1"/>
</dbReference>
<organism evidence="7 8">
    <name type="scientific">Thermopolyspora flexuosa</name>
    <dbReference type="NCBI Taxonomy" id="103836"/>
    <lineage>
        <taxon>Bacteria</taxon>
        <taxon>Bacillati</taxon>
        <taxon>Actinomycetota</taxon>
        <taxon>Actinomycetes</taxon>
        <taxon>Streptosporangiales</taxon>
        <taxon>Streptosporangiaceae</taxon>
        <taxon>Thermopolyspora</taxon>
    </lineage>
</organism>
<dbReference type="EMBL" id="VFPQ01000001">
    <property type="protein sequence ID" value="TQM75643.1"/>
    <property type="molecule type" value="Genomic_DNA"/>
</dbReference>
<dbReference type="RefSeq" id="WP_229788214.1">
    <property type="nucleotide sequence ID" value="NZ_BMPV01000001.1"/>
</dbReference>
<dbReference type="InterPro" id="IPR014746">
    <property type="entry name" value="Gln_synth/guanido_kin_cat_dom"/>
</dbReference>
<dbReference type="UniPathway" id="UPA01014"/>
<dbReference type="AlphaFoldDB" id="A0A543IYK0"/>
<dbReference type="GO" id="GO:0052699">
    <property type="term" value="P:ergothioneine biosynthetic process"/>
    <property type="evidence" value="ECO:0007669"/>
    <property type="project" value="UniProtKB-UniRule"/>
</dbReference>
<feature type="region of interest" description="Disordered" evidence="6">
    <location>
        <begin position="412"/>
        <end position="437"/>
    </location>
</feature>
<keyword evidence="8" id="KW-1185">Reference proteome</keyword>
<name>A0A543IYK0_9ACTN</name>
<keyword evidence="3 5" id="KW-0067">ATP-binding</keyword>
<keyword evidence="1 5" id="KW-0436">Ligase</keyword>
<proteinExistence type="inferred from homology"/>
<keyword evidence="2 5" id="KW-0547">Nucleotide-binding</keyword>
<dbReference type="PANTHER" id="PTHR34378:SF1">
    <property type="entry name" value="GLUTAMATE--CYSTEINE LIGASE, CHLOROPLASTIC"/>
    <property type="match status" value="1"/>
</dbReference>
<comment type="pathway">
    <text evidence="5">Amino-acid biosynthesis; ergothioneine biosynthesis.</text>
</comment>
<evidence type="ECO:0000313" key="8">
    <source>
        <dbReference type="Proteomes" id="UP000319213"/>
    </source>
</evidence>
<evidence type="ECO:0000256" key="4">
    <source>
        <dbReference type="ARBA" id="ARBA00048819"/>
    </source>
</evidence>
<dbReference type="InterPro" id="IPR035434">
    <property type="entry name" value="GCL_bact_plant"/>
</dbReference>
<evidence type="ECO:0000313" key="7">
    <source>
        <dbReference type="EMBL" id="TQM75643.1"/>
    </source>
</evidence>
<comment type="caution">
    <text evidence="7">The sequence shown here is derived from an EMBL/GenBank/DDBJ whole genome shotgun (WGS) entry which is preliminary data.</text>
</comment>
<feature type="compositionally biased region" description="Low complexity" evidence="6">
    <location>
        <begin position="412"/>
        <end position="422"/>
    </location>
</feature>
<gene>
    <name evidence="5" type="primary">egtA</name>
    <name evidence="7" type="ORF">FHX40_2355</name>
</gene>
<sequence length="437" mass="45341">MTPMTQPVTDAGVVRDAADVAEFARACLSPAGGDRVGIELEFLVFDRADLRRHVPIARIRAALADRLPGGSRVSFEPGGQLELSSPPAALPDAIACMGADVAAAAEALERRGLVLAGVGIDPVRPPLRQLRLPRYEAMAAYFAACSPGSAAGRLMMCSTASVQVNVDLGPRPEARWARAHALGPVLAAAFANSPLRLGRPCGWMSARQRVWARLDRTRTAPVPGTADGTGAPARDWARYLLDARLMVARDADGRLSPVRDGTTFRDRLAAPGPPPTAADLAYHATTLFPPVRPRGWLEIRYLDAQGPEDWPVAVAVPYALVVDDRAGAAAMAAVADAGLAAAGPYGGPGDPWRIAARCGLADPALRRAADACFRAALGALPRLGAPAGLVARVAAFADRHVAAGRSPAAGLLATGPLPAPLTRRPAGATGSRSGGNR</sequence>
<evidence type="ECO:0000256" key="6">
    <source>
        <dbReference type="SAM" id="MobiDB-lite"/>
    </source>
</evidence>
<comment type="catalytic activity">
    <reaction evidence="4 5">
        <text>L-cysteine + L-glutamate + ATP = gamma-L-glutamyl-L-cysteine + ADP + phosphate + H(+)</text>
        <dbReference type="Rhea" id="RHEA:13285"/>
        <dbReference type="ChEBI" id="CHEBI:15378"/>
        <dbReference type="ChEBI" id="CHEBI:29985"/>
        <dbReference type="ChEBI" id="CHEBI:30616"/>
        <dbReference type="ChEBI" id="CHEBI:35235"/>
        <dbReference type="ChEBI" id="CHEBI:43474"/>
        <dbReference type="ChEBI" id="CHEBI:58173"/>
        <dbReference type="ChEBI" id="CHEBI:456216"/>
        <dbReference type="EC" id="6.3.2.2"/>
    </reaction>
</comment>
<dbReference type="Proteomes" id="UP000319213">
    <property type="component" value="Unassembled WGS sequence"/>
</dbReference>
<evidence type="ECO:0000256" key="1">
    <source>
        <dbReference type="ARBA" id="ARBA00022598"/>
    </source>
</evidence>
<dbReference type="GO" id="GO:0005524">
    <property type="term" value="F:ATP binding"/>
    <property type="evidence" value="ECO:0007669"/>
    <property type="project" value="UniProtKB-UniRule"/>
</dbReference>
<dbReference type="EC" id="6.3.2.2" evidence="5"/>
<evidence type="ECO:0000256" key="2">
    <source>
        <dbReference type="ARBA" id="ARBA00022741"/>
    </source>
</evidence>
<comment type="function">
    <text evidence="5">Catalyzes the synthesis of gamma-glutamylcysteine (gamma-GC). This compound is used as substrate for the biosynthesis of the low-molecular thiol compound ergothioneine.</text>
</comment>
<dbReference type="HAMAP" id="MF_02034">
    <property type="entry name" value="EgtA"/>
    <property type="match status" value="1"/>
</dbReference>
<evidence type="ECO:0000256" key="5">
    <source>
        <dbReference type="HAMAP-Rule" id="MF_02034"/>
    </source>
</evidence>
<comment type="similarity">
    <text evidence="5">Belongs to the glutamate--cysteine ligase type 2 family. EgtA subfamily.</text>
</comment>
<protein>
    <recommendedName>
        <fullName evidence="5">Glutamate--cysteine ligase EgtA</fullName>
        <ecNumber evidence="5">6.3.2.2</ecNumber>
    </recommendedName>
    <alternativeName>
        <fullName evidence="5">Gamma-glutamylcysteine synthase</fullName>
        <shortName evidence="5">GCS</shortName>
        <shortName evidence="5">Gamma-ECS</shortName>
    </alternativeName>
</protein>
<dbReference type="NCBIfam" id="TIGR03444">
    <property type="entry name" value="EgtA_Cys_ligase"/>
    <property type="match status" value="1"/>
</dbReference>
<dbReference type="InterPro" id="IPR017809">
    <property type="entry name" value="EgtA_Actinobacteria"/>
</dbReference>
<dbReference type="GO" id="GO:0004357">
    <property type="term" value="F:glutamate-cysteine ligase activity"/>
    <property type="evidence" value="ECO:0007669"/>
    <property type="project" value="UniProtKB-UniRule"/>
</dbReference>
<dbReference type="GO" id="GO:0006750">
    <property type="term" value="P:glutathione biosynthetic process"/>
    <property type="evidence" value="ECO:0007669"/>
    <property type="project" value="InterPro"/>
</dbReference>
<dbReference type="Pfam" id="PF04107">
    <property type="entry name" value="GCS2"/>
    <property type="match status" value="1"/>
</dbReference>